<dbReference type="PANTHER" id="PTHR35567">
    <property type="entry name" value="MALATE DEHYDROGENASE (AFU_ORTHOLOGUE AFUA_2G13800)"/>
    <property type="match status" value="1"/>
</dbReference>
<name>A0A5E6MBV6_9BACT</name>
<accession>A0A5E6MBV6</accession>
<organism evidence="2 3">
    <name type="scientific">Methylacidimicrobium cyclopophantes</name>
    <dbReference type="NCBI Taxonomy" id="1041766"/>
    <lineage>
        <taxon>Bacteria</taxon>
        <taxon>Pseudomonadati</taxon>
        <taxon>Verrucomicrobiota</taxon>
        <taxon>Methylacidimicrobium</taxon>
    </lineage>
</organism>
<evidence type="ECO:0000256" key="1">
    <source>
        <dbReference type="SAM" id="SignalP"/>
    </source>
</evidence>
<feature type="signal peptide" evidence="1">
    <location>
        <begin position="1"/>
        <end position="24"/>
    </location>
</feature>
<protein>
    <recommendedName>
        <fullName evidence="4">DUF3455 domain-containing protein</fullName>
    </recommendedName>
</protein>
<feature type="chain" id="PRO_5023125023" description="DUF3455 domain-containing protein" evidence="1">
    <location>
        <begin position="25"/>
        <end position="185"/>
    </location>
</feature>
<dbReference type="EMBL" id="CABFUZ020000135">
    <property type="protein sequence ID" value="VVM06915.1"/>
    <property type="molecule type" value="Genomic_DNA"/>
</dbReference>
<dbReference type="AlphaFoldDB" id="A0A5E6MBV6"/>
<reference evidence="2" key="1">
    <citation type="submission" date="2019-09" db="EMBL/GenBank/DDBJ databases">
        <authorList>
            <person name="Cremers G."/>
        </authorList>
    </citation>
    <scope>NUCLEOTIDE SEQUENCE [LARGE SCALE GENOMIC DNA]</scope>
    <source>
        <strain evidence="2">3B</strain>
    </source>
</reference>
<dbReference type="PANTHER" id="PTHR35567:SF1">
    <property type="entry name" value="CONSERVED FUNGAL PROTEIN (AFU_ORTHOLOGUE AFUA_1G14230)"/>
    <property type="match status" value="1"/>
</dbReference>
<dbReference type="Pfam" id="PF11937">
    <property type="entry name" value="DUF3455"/>
    <property type="match status" value="1"/>
</dbReference>
<dbReference type="InterPro" id="IPR021851">
    <property type="entry name" value="DUF3455"/>
</dbReference>
<comment type="caution">
    <text evidence="2">The sequence shown here is derived from an EMBL/GenBank/DDBJ whole genome shotgun (WGS) entry which is preliminary data.</text>
</comment>
<evidence type="ECO:0000313" key="2">
    <source>
        <dbReference type="EMBL" id="VVM06915.1"/>
    </source>
</evidence>
<keyword evidence="3" id="KW-1185">Reference proteome</keyword>
<dbReference type="OrthoDB" id="193535at2"/>
<gene>
    <name evidence="2" type="ORF">MAMC_01339</name>
</gene>
<dbReference type="RefSeq" id="WP_142525349.1">
    <property type="nucleotide sequence ID" value="NZ_CABFUZ020000135.1"/>
</dbReference>
<evidence type="ECO:0008006" key="4">
    <source>
        <dbReference type="Google" id="ProtNLM"/>
    </source>
</evidence>
<proteinExistence type="predicted"/>
<evidence type="ECO:0000313" key="3">
    <source>
        <dbReference type="Proteomes" id="UP000381693"/>
    </source>
</evidence>
<dbReference type="Proteomes" id="UP000381693">
    <property type="component" value="Unassembled WGS sequence"/>
</dbReference>
<keyword evidence="1" id="KW-0732">Signal</keyword>
<sequence>MGWKRSALFAGCLGFFLSALPLFAEDGPRQTSLPLPPDTRLVWMATATGFQVYKALPSGEPQASLRWVFQEPEATLRDPSGAKIGRHFRGPCWEATDGSRVMGSMPPLAQSPAGNPSDVPWLLITVQSSGTAGVLSGVTHVLRVGTQGGVAPAAKPSKAGELVRVPYKATYLFLAPSAGSSPSPH</sequence>